<feature type="compositionally biased region" description="Basic and acidic residues" evidence="1">
    <location>
        <begin position="45"/>
        <end position="56"/>
    </location>
</feature>
<accession>A0A0W0WVS2</accession>
<protein>
    <submittedName>
        <fullName evidence="2">Uncharacterized protein</fullName>
    </submittedName>
</protein>
<dbReference type="Proteomes" id="UP000054725">
    <property type="component" value="Unassembled WGS sequence"/>
</dbReference>
<comment type="caution">
    <text evidence="2">The sequence shown here is derived from an EMBL/GenBank/DDBJ whole genome shotgun (WGS) entry which is preliminary data.</text>
</comment>
<evidence type="ECO:0000256" key="1">
    <source>
        <dbReference type="SAM" id="MobiDB-lite"/>
    </source>
</evidence>
<dbReference type="EMBL" id="LNYO01000013">
    <property type="protein sequence ID" value="KTD36399.1"/>
    <property type="molecule type" value="Genomic_DNA"/>
</dbReference>
<dbReference type="AlphaFoldDB" id="A0A0W0WVS2"/>
<keyword evidence="3" id="KW-1185">Reference proteome</keyword>
<name>A0A0W0WVS2_9GAMM</name>
<evidence type="ECO:0000313" key="2">
    <source>
        <dbReference type="EMBL" id="KTD36399.1"/>
    </source>
</evidence>
<evidence type="ECO:0000313" key="3">
    <source>
        <dbReference type="Proteomes" id="UP000054725"/>
    </source>
</evidence>
<dbReference type="RefSeq" id="WP_058504401.1">
    <property type="nucleotide sequence ID" value="NZ_CAAAIF010000014.1"/>
</dbReference>
<reference evidence="2 3" key="1">
    <citation type="submission" date="2015-11" db="EMBL/GenBank/DDBJ databases">
        <title>Genomic analysis of 38 Legionella species identifies large and diverse effector repertoires.</title>
        <authorList>
            <person name="Burstein D."/>
            <person name="Amaro F."/>
            <person name="Zusman T."/>
            <person name="Lifshitz Z."/>
            <person name="Cohen O."/>
            <person name="Gilbert J.A."/>
            <person name="Pupko T."/>
            <person name="Shuman H.A."/>
            <person name="Segal G."/>
        </authorList>
    </citation>
    <scope>NUCLEOTIDE SEQUENCE [LARGE SCALE GENOMIC DNA]</scope>
    <source>
        <strain evidence="2 3">ATCC 49506</strain>
    </source>
</reference>
<organism evidence="2 3">
    <name type="scientific">Legionella nautarum</name>
    <dbReference type="NCBI Taxonomy" id="45070"/>
    <lineage>
        <taxon>Bacteria</taxon>
        <taxon>Pseudomonadati</taxon>
        <taxon>Pseudomonadota</taxon>
        <taxon>Gammaproteobacteria</taxon>
        <taxon>Legionellales</taxon>
        <taxon>Legionellaceae</taxon>
        <taxon>Legionella</taxon>
    </lineage>
</organism>
<feature type="region of interest" description="Disordered" evidence="1">
    <location>
        <begin position="1"/>
        <end position="62"/>
    </location>
</feature>
<sequence>MPLKACPEALEGEEPFADTSRQRCALPQCERDKQNDQGTKQSISFREHTSELERTPRPTLVY</sequence>
<proteinExistence type="predicted"/>
<dbReference type="STRING" id="45070.Lnau_1383"/>
<gene>
    <name evidence="2" type="ORF">Lnau_1383</name>
</gene>